<evidence type="ECO:0000313" key="2">
    <source>
        <dbReference type="Proteomes" id="UP000199514"/>
    </source>
</evidence>
<proteinExistence type="predicted"/>
<dbReference type="InterPro" id="IPR029044">
    <property type="entry name" value="Nucleotide-diphossugar_trans"/>
</dbReference>
<evidence type="ECO:0008006" key="3">
    <source>
        <dbReference type="Google" id="ProtNLM"/>
    </source>
</evidence>
<sequence length="290" mass="34134">MKVTGFSFIRNAQIYDYPIVEAITSILPLCDDFVVAVGKSDDNTLDLIRSIAPEKIRIVETVWDDSLREGGQVLAIETNKAFQAIAAETDWAIYIQGDEVIHEKYLPEIRKAMQANLNNSEIDGLLLNYLHFYGSYDYVGAASRWYRREIRVVRNNKKIYSYRDAQGFRKNDNEKLRVKLIDAYVYHYGWVKEPAAMQRKQENFNKYWHDDAWVDKNIAKSDAFDYSQVDALKKFDGTHPQVMHERIAQKNWKFDHDLSYNNYKTKDKIKFFIEKVTGYRIGEYKNYKIV</sequence>
<dbReference type="Proteomes" id="UP000199514">
    <property type="component" value="Unassembled WGS sequence"/>
</dbReference>
<reference evidence="1 2" key="1">
    <citation type="submission" date="2016-10" db="EMBL/GenBank/DDBJ databases">
        <authorList>
            <person name="de Groot N.N."/>
        </authorList>
    </citation>
    <scope>NUCLEOTIDE SEQUENCE [LARGE SCALE GENOMIC DNA]</scope>
    <source>
        <strain evidence="1 2">DSM 6793</strain>
    </source>
</reference>
<dbReference type="EMBL" id="FOLE01000007">
    <property type="protein sequence ID" value="SFC62642.1"/>
    <property type="molecule type" value="Genomic_DNA"/>
</dbReference>
<dbReference type="OrthoDB" id="9815923at2"/>
<dbReference type="Gene3D" id="3.90.550.10">
    <property type="entry name" value="Spore Coat Polysaccharide Biosynthesis Protein SpsA, Chain A"/>
    <property type="match status" value="1"/>
</dbReference>
<keyword evidence="2" id="KW-1185">Reference proteome</keyword>
<protein>
    <recommendedName>
        <fullName evidence="3">Glycosyl transferase family 2</fullName>
    </recommendedName>
</protein>
<accession>A0A1I1KQT6</accession>
<dbReference type="AlphaFoldDB" id="A0A1I1KQT6"/>
<evidence type="ECO:0000313" key="1">
    <source>
        <dbReference type="EMBL" id="SFC62642.1"/>
    </source>
</evidence>
<gene>
    <name evidence="1" type="ORF">SAMN05421780_107152</name>
</gene>
<dbReference type="STRING" id="927664.SAMN05421780_107152"/>
<dbReference type="RefSeq" id="WP_091513353.1">
    <property type="nucleotide sequence ID" value="NZ_FOLE01000007.1"/>
</dbReference>
<organism evidence="1 2">
    <name type="scientific">Flexibacter flexilis DSM 6793</name>
    <dbReference type="NCBI Taxonomy" id="927664"/>
    <lineage>
        <taxon>Bacteria</taxon>
        <taxon>Pseudomonadati</taxon>
        <taxon>Bacteroidota</taxon>
        <taxon>Cytophagia</taxon>
        <taxon>Cytophagales</taxon>
        <taxon>Flexibacteraceae</taxon>
        <taxon>Flexibacter</taxon>
    </lineage>
</organism>
<name>A0A1I1KQT6_9BACT</name>
<dbReference type="SUPFAM" id="SSF53448">
    <property type="entry name" value="Nucleotide-diphospho-sugar transferases"/>
    <property type="match status" value="1"/>
</dbReference>